<keyword evidence="1" id="KW-0489">Methyltransferase</keyword>
<proteinExistence type="predicted"/>
<keyword evidence="2" id="KW-1185">Reference proteome</keyword>
<dbReference type="EMBL" id="JANBUP010000017">
    <property type="protein sequence ID" value="KAJ2813843.1"/>
    <property type="molecule type" value="Genomic_DNA"/>
</dbReference>
<name>A0ACC1LRE3_9FUNG</name>
<evidence type="ECO:0000313" key="2">
    <source>
        <dbReference type="Proteomes" id="UP001140096"/>
    </source>
</evidence>
<protein>
    <submittedName>
        <fullName evidence="1">tRNA:m4X modification enzyme</fullName>
        <ecNumber evidence="1">2.1.1.225</ecNumber>
    </submittedName>
</protein>
<dbReference type="EC" id="2.1.1.225" evidence="1"/>
<evidence type="ECO:0000313" key="1">
    <source>
        <dbReference type="EMBL" id="KAJ2813843.1"/>
    </source>
</evidence>
<reference evidence="1" key="1">
    <citation type="submission" date="2022-07" db="EMBL/GenBank/DDBJ databases">
        <title>Phylogenomic reconstructions and comparative analyses of Kickxellomycotina fungi.</title>
        <authorList>
            <person name="Reynolds N.K."/>
            <person name="Stajich J.E."/>
            <person name="Barry K."/>
            <person name="Grigoriev I.V."/>
            <person name="Crous P."/>
            <person name="Smith M.E."/>
        </authorList>
    </citation>
    <scope>NUCLEOTIDE SEQUENCE</scope>
    <source>
        <strain evidence="1">CBS 102833</strain>
    </source>
</reference>
<sequence>MGTNDEHEPRNKRARTDRGKSGHLSQAPVDGDNRCHFFVATKGRYCPFTTKAGNKYCGEHMVVCDSGSAKPAVRRVPCPYDPSHSVDLNKLKKHMEALCNSRPPAVRPAFTNPDCNVSLLPPGYAEMTFGECGQLWSDEALAKADARLMVQPGEHIYLGTTSSRVFGDLNPSLHEPQVRSKSEPLNEATVRRLLRPVVTAYLQSVSLAPENIESAELDDLLELVRPSEDFPVDICTHSALEQRSHVKTNPKHVLQQSSLLGHLEKRGLLDTRYAYIEFGAGKGELSVYVHAALNPAPESSDSSSIILVDRKNFRQKYSIGEQDSTTEPLHHRFERIYIDIRDLDLAKIPKLQTIDPATGAIQLRPIVAYSKHLCGAATDLTLKCLERYQQAGGSVAGVAIALCCHQVCKYSMYVDHVHLSTATTQGSGPSEWCDGQRDEFQHLTTMSSWAINGPAPSQSKDDQQQQQLQDGRDADPVPHYSGLSFEQRMRAGHAVKRFLDIGRLAFVRQRLGMKEAGLVYYTTRSTSPENLALLGTLQQ</sequence>
<accession>A0ACC1LRE3</accession>
<organism evidence="1 2">
    <name type="scientific">Coemansia furcata</name>
    <dbReference type="NCBI Taxonomy" id="417177"/>
    <lineage>
        <taxon>Eukaryota</taxon>
        <taxon>Fungi</taxon>
        <taxon>Fungi incertae sedis</taxon>
        <taxon>Zoopagomycota</taxon>
        <taxon>Kickxellomycotina</taxon>
        <taxon>Kickxellomycetes</taxon>
        <taxon>Kickxellales</taxon>
        <taxon>Kickxellaceae</taxon>
        <taxon>Coemansia</taxon>
    </lineage>
</organism>
<dbReference type="Proteomes" id="UP001140096">
    <property type="component" value="Unassembled WGS sequence"/>
</dbReference>
<keyword evidence="1" id="KW-0808">Transferase</keyword>
<gene>
    <name evidence="1" type="primary">TRM13</name>
    <name evidence="1" type="ORF">H4S07_000356</name>
</gene>
<comment type="caution">
    <text evidence="1">The sequence shown here is derived from an EMBL/GenBank/DDBJ whole genome shotgun (WGS) entry which is preliminary data.</text>
</comment>